<reference evidence="1 2" key="1">
    <citation type="journal article" date="2022" name="Allergy">
        <title>Genome assembly and annotation of Periplaneta americana reveal a comprehensive cockroach allergen profile.</title>
        <authorList>
            <person name="Wang L."/>
            <person name="Xiong Q."/>
            <person name="Saelim N."/>
            <person name="Wang L."/>
            <person name="Nong W."/>
            <person name="Wan A.T."/>
            <person name="Shi M."/>
            <person name="Liu X."/>
            <person name="Cao Q."/>
            <person name="Hui J.H.L."/>
            <person name="Sookrung N."/>
            <person name="Leung T.F."/>
            <person name="Tungtrongchitr A."/>
            <person name="Tsui S.K.W."/>
        </authorList>
    </citation>
    <scope>NUCLEOTIDE SEQUENCE [LARGE SCALE GENOMIC DNA]</scope>
    <source>
        <strain evidence="1">PWHHKU_190912</strain>
    </source>
</reference>
<name>A0ABQ8S451_PERAM</name>
<organism evidence="1 2">
    <name type="scientific">Periplaneta americana</name>
    <name type="common">American cockroach</name>
    <name type="synonym">Blatta americana</name>
    <dbReference type="NCBI Taxonomy" id="6978"/>
    <lineage>
        <taxon>Eukaryota</taxon>
        <taxon>Metazoa</taxon>
        <taxon>Ecdysozoa</taxon>
        <taxon>Arthropoda</taxon>
        <taxon>Hexapoda</taxon>
        <taxon>Insecta</taxon>
        <taxon>Pterygota</taxon>
        <taxon>Neoptera</taxon>
        <taxon>Polyneoptera</taxon>
        <taxon>Dictyoptera</taxon>
        <taxon>Blattodea</taxon>
        <taxon>Blattoidea</taxon>
        <taxon>Blattidae</taxon>
        <taxon>Blattinae</taxon>
        <taxon>Periplaneta</taxon>
    </lineage>
</organism>
<comment type="caution">
    <text evidence="1">The sequence shown here is derived from an EMBL/GenBank/DDBJ whole genome shotgun (WGS) entry which is preliminary data.</text>
</comment>
<dbReference type="Proteomes" id="UP001148838">
    <property type="component" value="Unassembled WGS sequence"/>
</dbReference>
<accession>A0ABQ8S451</accession>
<keyword evidence="2" id="KW-1185">Reference proteome</keyword>
<evidence type="ECO:0000313" key="1">
    <source>
        <dbReference type="EMBL" id="KAJ4428659.1"/>
    </source>
</evidence>
<proteinExistence type="predicted"/>
<evidence type="ECO:0000313" key="2">
    <source>
        <dbReference type="Proteomes" id="UP001148838"/>
    </source>
</evidence>
<protein>
    <submittedName>
        <fullName evidence="1">Uncharacterized protein</fullName>
    </submittedName>
</protein>
<sequence length="97" mass="10238">MAGLCEGGNEPSGSLKAIYSVNSGQFRSLSQSSHISTEGVMTEATRDAISGILYCLNFSAWQLIAEKEEAALQQRGNEDPPTAASVSYLQSIALLGI</sequence>
<gene>
    <name evidence="1" type="ORF">ANN_25652</name>
</gene>
<dbReference type="EMBL" id="JAJSOF020000036">
    <property type="protein sequence ID" value="KAJ4428659.1"/>
    <property type="molecule type" value="Genomic_DNA"/>
</dbReference>